<protein>
    <submittedName>
        <fullName evidence="5">LuxR C-terminal-related transcriptional regulator</fullName>
    </submittedName>
</protein>
<dbReference type="InterPro" id="IPR016032">
    <property type="entry name" value="Sig_transdc_resp-reg_C-effctor"/>
</dbReference>
<feature type="domain" description="HTH luxR-type" evidence="4">
    <location>
        <begin position="770"/>
        <end position="835"/>
    </location>
</feature>
<dbReference type="SUPFAM" id="SSF46894">
    <property type="entry name" value="C-terminal effector domain of the bipartite response regulators"/>
    <property type="match status" value="1"/>
</dbReference>
<dbReference type="PANTHER" id="PTHR44688">
    <property type="entry name" value="DNA-BINDING TRANSCRIPTIONAL ACTIVATOR DEVR_DOSR"/>
    <property type="match status" value="1"/>
</dbReference>
<dbReference type="InterPro" id="IPR000792">
    <property type="entry name" value="Tscrpt_reg_LuxR_C"/>
</dbReference>
<dbReference type="InterPro" id="IPR036388">
    <property type="entry name" value="WH-like_DNA-bd_sf"/>
</dbReference>
<dbReference type="RefSeq" id="WP_376954146.1">
    <property type="nucleotide sequence ID" value="NZ_JBHMBH010000019.1"/>
</dbReference>
<name>A0ABV5URL2_9MICC</name>
<reference evidence="5 6" key="1">
    <citation type="submission" date="2024-09" db="EMBL/GenBank/DDBJ databases">
        <authorList>
            <person name="Sun Q."/>
            <person name="Mori K."/>
        </authorList>
    </citation>
    <scope>NUCLEOTIDE SEQUENCE [LARGE SCALE GENOMIC DNA]</scope>
    <source>
        <strain evidence="5 6">JCM 13519</strain>
    </source>
</reference>
<dbReference type="PANTHER" id="PTHR44688:SF16">
    <property type="entry name" value="DNA-BINDING TRANSCRIPTIONAL ACTIVATOR DEVR_DOSR"/>
    <property type="match status" value="1"/>
</dbReference>
<keyword evidence="6" id="KW-1185">Reference proteome</keyword>
<proteinExistence type="predicted"/>
<evidence type="ECO:0000256" key="3">
    <source>
        <dbReference type="ARBA" id="ARBA00023163"/>
    </source>
</evidence>
<dbReference type="SUPFAM" id="SSF48452">
    <property type="entry name" value="TPR-like"/>
    <property type="match status" value="1"/>
</dbReference>
<keyword evidence="3" id="KW-0804">Transcription</keyword>
<gene>
    <name evidence="5" type="ORF">ACFFPI_09460</name>
</gene>
<dbReference type="EMBL" id="JBHMBH010000019">
    <property type="protein sequence ID" value="MFB9714349.1"/>
    <property type="molecule type" value="Genomic_DNA"/>
</dbReference>
<dbReference type="Pfam" id="PF25873">
    <property type="entry name" value="WHD_MalT"/>
    <property type="match status" value="1"/>
</dbReference>
<keyword evidence="2" id="KW-0238">DNA-binding</keyword>
<dbReference type="InterPro" id="IPR011990">
    <property type="entry name" value="TPR-like_helical_dom_sf"/>
</dbReference>
<dbReference type="Pfam" id="PF00196">
    <property type="entry name" value="GerE"/>
    <property type="match status" value="1"/>
</dbReference>
<evidence type="ECO:0000313" key="6">
    <source>
        <dbReference type="Proteomes" id="UP001589536"/>
    </source>
</evidence>
<organism evidence="5 6">
    <name type="scientific">Arthrobacter methylotrophus</name>
    <dbReference type="NCBI Taxonomy" id="121291"/>
    <lineage>
        <taxon>Bacteria</taxon>
        <taxon>Bacillati</taxon>
        <taxon>Actinomycetota</taxon>
        <taxon>Actinomycetes</taxon>
        <taxon>Micrococcales</taxon>
        <taxon>Micrococcaceae</taxon>
        <taxon>Arthrobacter</taxon>
    </lineage>
</organism>
<keyword evidence="1" id="KW-0805">Transcription regulation</keyword>
<evidence type="ECO:0000256" key="2">
    <source>
        <dbReference type="ARBA" id="ARBA00023125"/>
    </source>
</evidence>
<evidence type="ECO:0000256" key="1">
    <source>
        <dbReference type="ARBA" id="ARBA00023015"/>
    </source>
</evidence>
<evidence type="ECO:0000313" key="5">
    <source>
        <dbReference type="EMBL" id="MFB9714349.1"/>
    </source>
</evidence>
<dbReference type="InterPro" id="IPR059106">
    <property type="entry name" value="WHD_MalT"/>
</dbReference>
<evidence type="ECO:0000259" key="4">
    <source>
        <dbReference type="PROSITE" id="PS50043"/>
    </source>
</evidence>
<dbReference type="PROSITE" id="PS50043">
    <property type="entry name" value="HTH_LUXR_2"/>
    <property type="match status" value="1"/>
</dbReference>
<accession>A0ABV5URL2</accession>
<sequence>MVSRPRITKLIADLLKDHDLIVVRAPSGAGKTVALADWAASGATTGYISWVSLDERYADRVSFWREMILGTALRVDESHHELISECAEALLAGADTRAVLRRFVPFIPQTTIVVDRLDLVQDDELIEDMVWVLQRCHHLKAVVATRTRSILETPSIALALDTAFIGAVPLQLSVEETREVLAVRGFTMDPVEVHAATAGHPLLTRAVETVHARSGQSNLTASVETAVSDFLNLSLDKSSLGQATKEFMVRTSIPESFTPDLAVKLSGSESVTNVLNDLEDQGLGMWFQYADHQRFEYTAAVRVLLLKSLKAMDPRDIDRLTRIVIEHDLAVGNAANALRQAIAISDLDLASKIACDHHIALLLSQAKTVRDILGALPISRLRKHPALIMALALCHNATSTGRVKALEYFGLAVVFAGMYKHSMDAGQRIWMLTLESAALRFAGKLEPALKYAKRAVEGFEQSPWELKERLSALEPTLYDQAAIAHIHDQQFDAAADLLCKSLDASRRAATGPSTFLTTGLLAFALASAGRCKEARMHLAWLNEARWPPGMLDGYWATTYRLAQVREAMDRQSYTEASEYMDLITSEMQVSEFWPQIVGFRTLLDLHRTGVITGPASLEARIRRAHKAPLNDSGQIDLDRLRATMYLIARQPQKADAVLSKYSRPDPRVLLMQARIALYLGDPAKTMKLTGIDDLGPRLEVHRLLLRAAALGRLNDAEAARDNSHAAAALMVEYGLTMTGALLPQEDLDVLARYVQADEPEIPAPFGVLPDRAETASLTPRELVVLNAFSLHGSANEVAGALNVSVNTVKSQRRSILKKLEASSLEEALVIARRQRLLED</sequence>
<dbReference type="Gene3D" id="1.10.10.10">
    <property type="entry name" value="Winged helix-like DNA-binding domain superfamily/Winged helix DNA-binding domain"/>
    <property type="match status" value="1"/>
</dbReference>
<comment type="caution">
    <text evidence="5">The sequence shown here is derived from an EMBL/GenBank/DDBJ whole genome shotgun (WGS) entry which is preliminary data.</text>
</comment>
<dbReference type="SMART" id="SM00421">
    <property type="entry name" value="HTH_LUXR"/>
    <property type="match status" value="1"/>
</dbReference>
<dbReference type="CDD" id="cd06170">
    <property type="entry name" value="LuxR_C_like"/>
    <property type="match status" value="1"/>
</dbReference>
<dbReference type="Proteomes" id="UP001589536">
    <property type="component" value="Unassembled WGS sequence"/>
</dbReference>